<gene>
    <name evidence="8" type="ORF">P43SY_007113</name>
</gene>
<keyword evidence="5 6" id="KW-1015">Disulfide bond</keyword>
<dbReference type="Gene3D" id="1.10.239.10">
    <property type="entry name" value="Elicitin domain"/>
    <property type="match status" value="1"/>
</dbReference>
<feature type="signal peptide" evidence="7">
    <location>
        <begin position="1"/>
        <end position="18"/>
    </location>
</feature>
<evidence type="ECO:0000313" key="9">
    <source>
        <dbReference type="Proteomes" id="UP001209570"/>
    </source>
</evidence>
<keyword evidence="9" id="KW-1185">Reference proteome</keyword>
<name>A0AAD5LJP3_PYTIN</name>
<evidence type="ECO:0000256" key="4">
    <source>
        <dbReference type="ARBA" id="ARBA00022978"/>
    </source>
</evidence>
<feature type="chain" id="PRO_5042104398" description="Elicitin" evidence="7">
    <location>
        <begin position="19"/>
        <end position="157"/>
    </location>
</feature>
<evidence type="ECO:0000256" key="6">
    <source>
        <dbReference type="RuleBase" id="RU368111"/>
    </source>
</evidence>
<dbReference type="AlphaFoldDB" id="A0AAD5LJP3"/>
<comment type="caution">
    <text evidence="8">The sequence shown here is derived from an EMBL/GenBank/DDBJ whole genome shotgun (WGS) entry which is preliminary data.</text>
</comment>
<reference evidence="8" key="1">
    <citation type="submission" date="2021-12" db="EMBL/GenBank/DDBJ databases">
        <title>Prjna785345.</title>
        <authorList>
            <person name="Rujirawat T."/>
            <person name="Krajaejun T."/>
        </authorList>
    </citation>
    <scope>NUCLEOTIDE SEQUENCE</scope>
    <source>
        <strain evidence="8">Pi057C3</strain>
    </source>
</reference>
<evidence type="ECO:0000313" key="8">
    <source>
        <dbReference type="EMBL" id="KAJ0403362.1"/>
    </source>
</evidence>
<dbReference type="SMART" id="SM01187">
    <property type="entry name" value="Elicitin"/>
    <property type="match status" value="1"/>
</dbReference>
<dbReference type="InterPro" id="IPR036470">
    <property type="entry name" value="Elicitin_sf"/>
</dbReference>
<keyword evidence="7" id="KW-0732">Signal</keyword>
<evidence type="ECO:0000256" key="7">
    <source>
        <dbReference type="SAM" id="SignalP"/>
    </source>
</evidence>
<sequence length="157" mass="16291">MLLQLSLLLAAASVGADAKACSPGQLTALFQEAMGAVNVCKSASEVAFALPPTRDLSVPERRTLCVEPKCKEMMGVIDDLAVPSCDVVFLGRNLTLQATLDRFVSACDGPSVAPSARKRVTPSPEASSRDYSAAQRPGCTLALAVAAVSMGLTLLLP</sequence>
<dbReference type="InterPro" id="IPR002200">
    <property type="entry name" value="Elicitin"/>
</dbReference>
<evidence type="ECO:0000256" key="1">
    <source>
        <dbReference type="ARBA" id="ARBA00004613"/>
    </source>
</evidence>
<dbReference type="EMBL" id="JAKCXM010000083">
    <property type="protein sequence ID" value="KAJ0403362.1"/>
    <property type="molecule type" value="Genomic_DNA"/>
</dbReference>
<keyword evidence="3 6" id="KW-0964">Secreted</keyword>
<dbReference type="SUPFAM" id="SSF48647">
    <property type="entry name" value="Fungal elicitin"/>
    <property type="match status" value="1"/>
</dbReference>
<comment type="similarity">
    <text evidence="2 6">Belongs to the elicitin family.</text>
</comment>
<dbReference type="GO" id="GO:0052040">
    <property type="term" value="P:symbiont-mediated perturbation of host programmed cell death"/>
    <property type="evidence" value="ECO:0007669"/>
    <property type="project" value="UniProtKB-UniRule"/>
</dbReference>
<organism evidence="8 9">
    <name type="scientific">Pythium insidiosum</name>
    <name type="common">Pythiosis disease agent</name>
    <dbReference type="NCBI Taxonomy" id="114742"/>
    <lineage>
        <taxon>Eukaryota</taxon>
        <taxon>Sar</taxon>
        <taxon>Stramenopiles</taxon>
        <taxon>Oomycota</taxon>
        <taxon>Peronosporomycetes</taxon>
        <taxon>Pythiales</taxon>
        <taxon>Pythiaceae</taxon>
        <taxon>Pythium</taxon>
    </lineage>
</organism>
<comment type="subcellular location">
    <subcellularLocation>
        <location evidence="1 6">Secreted</location>
    </subcellularLocation>
</comment>
<dbReference type="GO" id="GO:0005576">
    <property type="term" value="C:extracellular region"/>
    <property type="evidence" value="ECO:0007669"/>
    <property type="project" value="UniProtKB-SubCell"/>
</dbReference>
<evidence type="ECO:0000256" key="5">
    <source>
        <dbReference type="ARBA" id="ARBA00023157"/>
    </source>
</evidence>
<evidence type="ECO:0000256" key="3">
    <source>
        <dbReference type="ARBA" id="ARBA00022525"/>
    </source>
</evidence>
<proteinExistence type="inferred from homology"/>
<accession>A0AAD5LJP3</accession>
<comment type="function">
    <text evidence="6">Induces local and distal defense responses (incompatible hypersensitive reaction) in plants from the solanaceae and cruciferae families. Elicits leaf necrosis and causes the accumulation of pathogenesis-related proteins. Might interact with the lipidic molecules of the plasma membrane.</text>
</comment>
<dbReference type="Pfam" id="PF00964">
    <property type="entry name" value="Elicitin"/>
    <property type="match status" value="1"/>
</dbReference>
<dbReference type="Proteomes" id="UP001209570">
    <property type="component" value="Unassembled WGS sequence"/>
</dbReference>
<evidence type="ECO:0000256" key="2">
    <source>
        <dbReference type="ARBA" id="ARBA00009544"/>
    </source>
</evidence>
<protein>
    <recommendedName>
        <fullName evidence="6">Elicitin</fullName>
    </recommendedName>
</protein>
<keyword evidence="4 6" id="KW-0928">Hypersensitive response elicitation</keyword>